<dbReference type="AlphaFoldDB" id="A0A0D2HDU0"/>
<accession>A0A0D2HDU0</accession>
<dbReference type="EMBL" id="KN846971">
    <property type="protein sequence ID" value="KIW82644.1"/>
    <property type="molecule type" value="Genomic_DNA"/>
</dbReference>
<evidence type="ECO:0000313" key="1">
    <source>
        <dbReference type="EMBL" id="KIW82644.1"/>
    </source>
</evidence>
<keyword evidence="2" id="KW-1185">Reference proteome</keyword>
<reference evidence="1 2" key="1">
    <citation type="submission" date="2015-01" db="EMBL/GenBank/DDBJ databases">
        <title>The Genome Sequence of Fonsecaea pedrosoi CBS 271.37.</title>
        <authorList>
            <consortium name="The Broad Institute Genomics Platform"/>
            <person name="Cuomo C."/>
            <person name="de Hoog S."/>
            <person name="Gorbushina A."/>
            <person name="Stielow B."/>
            <person name="Teixiera M."/>
            <person name="Abouelleil A."/>
            <person name="Chapman S.B."/>
            <person name="Priest M."/>
            <person name="Young S.K."/>
            <person name="Wortman J."/>
            <person name="Nusbaum C."/>
            <person name="Birren B."/>
        </authorList>
    </citation>
    <scope>NUCLEOTIDE SEQUENCE [LARGE SCALE GENOMIC DNA]</scope>
    <source>
        <strain evidence="1 2">CBS 271.37</strain>
    </source>
</reference>
<dbReference type="VEuPathDB" id="FungiDB:Z517_05671"/>
<dbReference type="GeneID" id="25305161"/>
<proteinExistence type="predicted"/>
<name>A0A0D2HDU0_9EURO</name>
<protein>
    <submittedName>
        <fullName evidence="1">Unplaced genomic scaffold supercont1.3, whole genome shotgun sequence</fullName>
    </submittedName>
</protein>
<dbReference type="RefSeq" id="XP_013286452.1">
    <property type="nucleotide sequence ID" value="XM_013430998.1"/>
</dbReference>
<gene>
    <name evidence="1" type="ORF">Z517_05671</name>
</gene>
<dbReference type="Proteomes" id="UP000053029">
    <property type="component" value="Unassembled WGS sequence"/>
</dbReference>
<sequence>MESITGLNSLFYKRIQPMYSGSHLKDGQLYLVTHWYWSQKVGEFIDERVEAKKKYDQDLENAFRAH</sequence>
<evidence type="ECO:0000313" key="2">
    <source>
        <dbReference type="Proteomes" id="UP000053029"/>
    </source>
</evidence>
<dbReference type="HOGENOM" id="CLU_2831225_0_0_1"/>
<organism evidence="1 2">
    <name type="scientific">Fonsecaea pedrosoi CBS 271.37</name>
    <dbReference type="NCBI Taxonomy" id="1442368"/>
    <lineage>
        <taxon>Eukaryota</taxon>
        <taxon>Fungi</taxon>
        <taxon>Dikarya</taxon>
        <taxon>Ascomycota</taxon>
        <taxon>Pezizomycotina</taxon>
        <taxon>Eurotiomycetes</taxon>
        <taxon>Chaetothyriomycetidae</taxon>
        <taxon>Chaetothyriales</taxon>
        <taxon>Herpotrichiellaceae</taxon>
        <taxon>Fonsecaea</taxon>
    </lineage>
</organism>